<dbReference type="SUPFAM" id="SSF54862">
    <property type="entry name" value="4Fe-4S ferredoxins"/>
    <property type="match status" value="2"/>
</dbReference>
<keyword evidence="3" id="KW-0479">Metal-binding</keyword>
<feature type="transmembrane region" description="Helical" evidence="8">
    <location>
        <begin position="40"/>
        <end position="58"/>
    </location>
</feature>
<evidence type="ECO:0000259" key="9">
    <source>
        <dbReference type="PROSITE" id="PS51379"/>
    </source>
</evidence>
<feature type="domain" description="4Fe-4S ferredoxin-type" evidence="9">
    <location>
        <begin position="372"/>
        <end position="401"/>
    </location>
</feature>
<evidence type="ECO:0000256" key="1">
    <source>
        <dbReference type="ARBA" id="ARBA00022448"/>
    </source>
</evidence>
<reference evidence="10" key="1">
    <citation type="journal article" date="2021" name="PeerJ">
        <title>Extensive microbial diversity within the chicken gut microbiome revealed by metagenomics and culture.</title>
        <authorList>
            <person name="Gilroy R."/>
            <person name="Ravi A."/>
            <person name="Getino M."/>
            <person name="Pursley I."/>
            <person name="Horton D.L."/>
            <person name="Alikhan N.F."/>
            <person name="Baker D."/>
            <person name="Gharbi K."/>
            <person name="Hall N."/>
            <person name="Watson M."/>
            <person name="Adriaenssens E.M."/>
            <person name="Foster-Nyarko E."/>
            <person name="Jarju S."/>
            <person name="Secka A."/>
            <person name="Antonio M."/>
            <person name="Oren A."/>
            <person name="Chaudhuri R.R."/>
            <person name="La Ragione R."/>
            <person name="Hildebrand F."/>
            <person name="Pallen M.J."/>
        </authorList>
    </citation>
    <scope>NUCLEOTIDE SEQUENCE</scope>
    <source>
        <strain evidence="10">5134</strain>
    </source>
</reference>
<gene>
    <name evidence="10" type="ORF">H9828_05375</name>
</gene>
<dbReference type="CDD" id="cd16373">
    <property type="entry name" value="DMSOR_beta_like"/>
    <property type="match status" value="1"/>
</dbReference>
<reference evidence="10" key="2">
    <citation type="submission" date="2021-04" db="EMBL/GenBank/DDBJ databases">
        <authorList>
            <person name="Gilroy R."/>
        </authorList>
    </citation>
    <scope>NUCLEOTIDE SEQUENCE</scope>
    <source>
        <strain evidence="10">5134</strain>
    </source>
</reference>
<sequence length="529" mass="58045">MLRKIRIALAVLFFVLITLLFLDFTGTIHAWFGWMAKIQFLPAVLALNVGVVVGLILLTLLFGRVYCSVICPLGVMQDLVSWFSGRRRKHRNRFAYTKARTWLRWTVLVLFVVVMAAELGSLGALIAPYSAYGRMVQSLLAPLYAWGNNLLAWGAERIDSYAIYSVDVWLKSLPTLLIAVVTFAVLFVLAWRGGRTWCNTICPVGTVLGALSRFSLFKPKFDLSKCNGCKLCARNCKASCIDPAAHTIDYSRCVACMDCLEHCRQGAITYTWRRTKPAETPKPAPKKRSKPAPKPAAGPEGKPVAAPAAAPKEAGNAENPADASRRRFLGVVGLMVGAAVHAQEKKVDGGLALIEKKRAPERSTPLVPPGARGLREFLTHCTACQLCVTVCPNQVLRPSGDLMRLMKPEMSYERGYCRPECAKCAEVCPTDAIHLTELCEKSSIQIGHAVWIPENCVVNTDGVACNNCARHCPAGAIRMVPRDPDNPKSRRIPAVDEERCIGCGACENLCPARPFSAMVVEGHERHKTL</sequence>
<feature type="domain" description="4Fe-4S ferredoxin-type" evidence="9">
    <location>
        <begin position="454"/>
        <end position="482"/>
    </location>
</feature>
<dbReference type="PANTHER" id="PTHR30176:SF3">
    <property type="entry name" value="FERREDOXIN-TYPE PROTEIN NAPH"/>
    <property type="match status" value="1"/>
</dbReference>
<dbReference type="Proteomes" id="UP000886844">
    <property type="component" value="Unassembled WGS sequence"/>
</dbReference>
<keyword evidence="4" id="KW-0249">Electron transport</keyword>
<feature type="transmembrane region" description="Helical" evidence="8">
    <location>
        <begin position="168"/>
        <end position="191"/>
    </location>
</feature>
<dbReference type="PROSITE" id="PS00198">
    <property type="entry name" value="4FE4S_FER_1"/>
    <property type="match status" value="2"/>
</dbReference>
<name>A0A9D1YZW4_9BACT</name>
<evidence type="ECO:0000256" key="7">
    <source>
        <dbReference type="SAM" id="MobiDB-lite"/>
    </source>
</evidence>
<dbReference type="InterPro" id="IPR017896">
    <property type="entry name" value="4Fe4S_Fe-S-bd"/>
</dbReference>
<dbReference type="InterPro" id="IPR017900">
    <property type="entry name" value="4Fe4S_Fe_S_CS"/>
</dbReference>
<feature type="transmembrane region" description="Helical" evidence="8">
    <location>
        <begin position="105"/>
        <end position="127"/>
    </location>
</feature>
<dbReference type="FunFam" id="3.30.70.20:FF:000046">
    <property type="entry name" value="Periplasmic [Fe] hydrogenase large subunit"/>
    <property type="match status" value="1"/>
</dbReference>
<evidence type="ECO:0000256" key="4">
    <source>
        <dbReference type="ARBA" id="ARBA00022982"/>
    </source>
</evidence>
<dbReference type="PANTHER" id="PTHR30176">
    <property type="entry name" value="FERREDOXIN-TYPE PROTEIN NAPH"/>
    <property type="match status" value="1"/>
</dbReference>
<keyword evidence="8" id="KW-1133">Transmembrane helix</keyword>
<dbReference type="GO" id="GO:0051539">
    <property type="term" value="F:4 iron, 4 sulfur cluster binding"/>
    <property type="evidence" value="ECO:0007669"/>
    <property type="project" value="UniProtKB-KW"/>
</dbReference>
<dbReference type="EMBL" id="DXDA01000046">
    <property type="protein sequence ID" value="HIY68827.1"/>
    <property type="molecule type" value="Genomic_DNA"/>
</dbReference>
<organism evidence="10 11">
    <name type="scientific">Candidatus Alistipes intestinigallinarum</name>
    <dbReference type="NCBI Taxonomy" id="2838440"/>
    <lineage>
        <taxon>Bacteria</taxon>
        <taxon>Pseudomonadati</taxon>
        <taxon>Bacteroidota</taxon>
        <taxon>Bacteroidia</taxon>
        <taxon>Bacteroidales</taxon>
        <taxon>Rikenellaceae</taxon>
        <taxon>Alistipes</taxon>
    </lineage>
</organism>
<keyword evidence="2" id="KW-0004">4Fe-4S</keyword>
<dbReference type="Gene3D" id="3.30.70.20">
    <property type="match status" value="3"/>
</dbReference>
<keyword evidence="6" id="KW-0411">Iron-sulfur</keyword>
<keyword evidence="8" id="KW-0812">Transmembrane</keyword>
<feature type="domain" description="4Fe-4S ferredoxin-type" evidence="9">
    <location>
        <begin position="491"/>
        <end position="521"/>
    </location>
</feature>
<feature type="region of interest" description="Disordered" evidence="7">
    <location>
        <begin position="274"/>
        <end position="321"/>
    </location>
</feature>
<dbReference type="AlphaFoldDB" id="A0A9D1YZW4"/>
<comment type="caution">
    <text evidence="10">The sequence shown here is derived from an EMBL/GenBank/DDBJ whole genome shotgun (WGS) entry which is preliminary data.</text>
</comment>
<evidence type="ECO:0000256" key="5">
    <source>
        <dbReference type="ARBA" id="ARBA00023004"/>
    </source>
</evidence>
<keyword evidence="8" id="KW-0472">Membrane</keyword>
<evidence type="ECO:0000256" key="2">
    <source>
        <dbReference type="ARBA" id="ARBA00022485"/>
    </source>
</evidence>
<dbReference type="InterPro" id="IPR051684">
    <property type="entry name" value="Electron_Trans/Redox"/>
</dbReference>
<feature type="domain" description="4Fe-4S ferredoxin-type" evidence="9">
    <location>
        <begin position="247"/>
        <end position="273"/>
    </location>
</feature>
<proteinExistence type="predicted"/>
<dbReference type="Pfam" id="PF12801">
    <property type="entry name" value="Fer4_5"/>
    <property type="match status" value="2"/>
</dbReference>
<dbReference type="GO" id="GO:0046872">
    <property type="term" value="F:metal ion binding"/>
    <property type="evidence" value="ECO:0007669"/>
    <property type="project" value="UniProtKB-KW"/>
</dbReference>
<evidence type="ECO:0000256" key="8">
    <source>
        <dbReference type="SAM" id="Phobius"/>
    </source>
</evidence>
<evidence type="ECO:0000313" key="11">
    <source>
        <dbReference type="Proteomes" id="UP000886844"/>
    </source>
</evidence>
<evidence type="ECO:0000256" key="3">
    <source>
        <dbReference type="ARBA" id="ARBA00022723"/>
    </source>
</evidence>
<dbReference type="Pfam" id="PF12838">
    <property type="entry name" value="Fer4_7"/>
    <property type="match status" value="2"/>
</dbReference>
<protein>
    <submittedName>
        <fullName evidence="10">4Fe-4S binding protein</fullName>
    </submittedName>
</protein>
<evidence type="ECO:0000256" key="6">
    <source>
        <dbReference type="ARBA" id="ARBA00023014"/>
    </source>
</evidence>
<feature type="domain" description="4Fe-4S ferredoxin-type" evidence="9">
    <location>
        <begin position="217"/>
        <end position="246"/>
    </location>
</feature>
<dbReference type="PROSITE" id="PS51379">
    <property type="entry name" value="4FE4S_FER_2"/>
    <property type="match status" value="6"/>
</dbReference>
<dbReference type="Pfam" id="PF00037">
    <property type="entry name" value="Fer4"/>
    <property type="match status" value="1"/>
</dbReference>
<dbReference type="GO" id="GO:0005886">
    <property type="term" value="C:plasma membrane"/>
    <property type="evidence" value="ECO:0007669"/>
    <property type="project" value="TreeGrafter"/>
</dbReference>
<feature type="compositionally biased region" description="Low complexity" evidence="7">
    <location>
        <begin position="295"/>
        <end position="321"/>
    </location>
</feature>
<evidence type="ECO:0000313" key="10">
    <source>
        <dbReference type="EMBL" id="HIY68827.1"/>
    </source>
</evidence>
<keyword evidence="5" id="KW-0408">Iron</keyword>
<keyword evidence="1" id="KW-0813">Transport</keyword>
<feature type="domain" description="4Fe-4S ferredoxin-type" evidence="9">
    <location>
        <begin position="406"/>
        <end position="438"/>
    </location>
</feature>
<accession>A0A9D1YZW4</accession>